<feature type="chain" id="PRO_5035280081" evidence="1">
    <location>
        <begin position="20"/>
        <end position="114"/>
    </location>
</feature>
<feature type="signal peptide" evidence="1">
    <location>
        <begin position="1"/>
        <end position="19"/>
    </location>
</feature>
<organism evidence="2 3">
    <name type="scientific">Clarias magur</name>
    <name type="common">Asian catfish</name>
    <name type="synonym">Macropteronotus magur</name>
    <dbReference type="NCBI Taxonomy" id="1594786"/>
    <lineage>
        <taxon>Eukaryota</taxon>
        <taxon>Metazoa</taxon>
        <taxon>Chordata</taxon>
        <taxon>Craniata</taxon>
        <taxon>Vertebrata</taxon>
        <taxon>Euteleostomi</taxon>
        <taxon>Actinopterygii</taxon>
        <taxon>Neopterygii</taxon>
        <taxon>Teleostei</taxon>
        <taxon>Ostariophysi</taxon>
        <taxon>Siluriformes</taxon>
        <taxon>Clariidae</taxon>
        <taxon>Clarias</taxon>
    </lineage>
</organism>
<keyword evidence="1" id="KW-0732">Signal</keyword>
<evidence type="ECO:0000256" key="1">
    <source>
        <dbReference type="SAM" id="SignalP"/>
    </source>
</evidence>
<gene>
    <name evidence="2" type="primary">btgC</name>
    <name evidence="2" type="ORF">DAT39_011823</name>
</gene>
<dbReference type="Proteomes" id="UP000727407">
    <property type="component" value="Unassembled WGS sequence"/>
</dbReference>
<keyword evidence="3" id="KW-1185">Reference proteome</keyword>
<name>A0A8J4WZ90_CLAMG</name>
<reference evidence="2" key="1">
    <citation type="submission" date="2020-07" db="EMBL/GenBank/DDBJ databases">
        <title>Clarias magur genome sequencing, assembly and annotation.</title>
        <authorList>
            <person name="Kushwaha B."/>
            <person name="Kumar R."/>
            <person name="Das P."/>
            <person name="Joshi C.G."/>
            <person name="Kumar D."/>
            <person name="Nagpure N.S."/>
            <person name="Pandey M."/>
            <person name="Agarwal S."/>
            <person name="Srivastava S."/>
            <person name="Singh M."/>
            <person name="Sahoo L."/>
            <person name="Jayasankar P."/>
            <person name="Meher P.K."/>
            <person name="Koringa P.G."/>
            <person name="Iquebal M.A."/>
            <person name="Das S.P."/>
            <person name="Bit A."/>
            <person name="Patnaik S."/>
            <person name="Patel N."/>
            <person name="Shah T.M."/>
            <person name="Hinsu A."/>
            <person name="Jena J.K."/>
        </authorList>
    </citation>
    <scope>NUCLEOTIDE SEQUENCE</scope>
    <source>
        <strain evidence="2">CIFAMagur01</strain>
        <tissue evidence="2">Testis</tissue>
    </source>
</reference>
<evidence type="ECO:0000313" key="2">
    <source>
        <dbReference type="EMBL" id="KAF5898484.1"/>
    </source>
</evidence>
<dbReference type="EMBL" id="QNUK01000198">
    <property type="protein sequence ID" value="KAF5898484.1"/>
    <property type="molecule type" value="Genomic_DNA"/>
</dbReference>
<proteinExistence type="predicted"/>
<protein>
    <submittedName>
        <fullName evidence="2">Putative glucan endo-1,3-beta-glucosidase btgC</fullName>
    </submittedName>
</protein>
<comment type="caution">
    <text evidence="2">The sequence shown here is derived from an EMBL/GenBank/DDBJ whole genome shotgun (WGS) entry which is preliminary data.</text>
</comment>
<evidence type="ECO:0000313" key="3">
    <source>
        <dbReference type="Proteomes" id="UP000727407"/>
    </source>
</evidence>
<dbReference type="AlphaFoldDB" id="A0A8J4WZ90"/>
<sequence length="114" mass="12702">MAWEHAHICLLQLAPSITPATVCTSTAFYLRLICSSLLRPSSQSRSVPTDCNVAEVIDRIEVQVREVWVGVCQHRQLNHYNLDTSACLLKASYLLIGGLNEKVQDGYFNMLHAG</sequence>
<accession>A0A8J4WZ90</accession>